<dbReference type="Pfam" id="PF00795">
    <property type="entry name" value="CN_hydrolase"/>
    <property type="match status" value="1"/>
</dbReference>
<dbReference type="InterPro" id="IPR003010">
    <property type="entry name" value="C-N_Hydrolase"/>
</dbReference>
<dbReference type="InterPro" id="IPR036526">
    <property type="entry name" value="C-N_Hydrolase_sf"/>
</dbReference>
<dbReference type="GO" id="GO:0016811">
    <property type="term" value="F:hydrolase activity, acting on carbon-nitrogen (but not peptide) bonds, in linear amides"/>
    <property type="evidence" value="ECO:0007669"/>
    <property type="project" value="TreeGrafter"/>
</dbReference>
<dbReference type="EMBL" id="CAJPDS010000023">
    <property type="protein sequence ID" value="CAF9919170.1"/>
    <property type="molecule type" value="Genomic_DNA"/>
</dbReference>
<dbReference type="PANTHER" id="PTHR43674:SF16">
    <property type="entry name" value="CARBON-NITROGEN FAMILY, PUTATIVE (AFU_ORTHOLOGUE AFUA_5G02350)-RELATED"/>
    <property type="match status" value="1"/>
</dbReference>
<dbReference type="PROSITE" id="PS50263">
    <property type="entry name" value="CN_HYDROLASE"/>
    <property type="match status" value="1"/>
</dbReference>
<dbReference type="SUPFAM" id="SSF56317">
    <property type="entry name" value="Carbon-nitrogen hydrolase"/>
    <property type="match status" value="1"/>
</dbReference>
<evidence type="ECO:0000313" key="3">
    <source>
        <dbReference type="EMBL" id="CAF9919170.1"/>
    </source>
</evidence>
<organism evidence="3 4">
    <name type="scientific">Heterodermia speciosa</name>
    <dbReference type="NCBI Taxonomy" id="116794"/>
    <lineage>
        <taxon>Eukaryota</taxon>
        <taxon>Fungi</taxon>
        <taxon>Dikarya</taxon>
        <taxon>Ascomycota</taxon>
        <taxon>Pezizomycotina</taxon>
        <taxon>Lecanoromycetes</taxon>
        <taxon>OSLEUM clade</taxon>
        <taxon>Lecanoromycetidae</taxon>
        <taxon>Caliciales</taxon>
        <taxon>Physciaceae</taxon>
        <taxon>Heterodermia</taxon>
    </lineage>
</organism>
<evidence type="ECO:0000259" key="2">
    <source>
        <dbReference type="PROSITE" id="PS50263"/>
    </source>
</evidence>
<protein>
    <recommendedName>
        <fullName evidence="2">CN hydrolase domain-containing protein</fullName>
    </recommendedName>
</protein>
<evidence type="ECO:0000313" key="4">
    <source>
        <dbReference type="Proteomes" id="UP000664521"/>
    </source>
</evidence>
<evidence type="ECO:0000256" key="1">
    <source>
        <dbReference type="ARBA" id="ARBA00022801"/>
    </source>
</evidence>
<feature type="domain" description="CN hydrolase" evidence="2">
    <location>
        <begin position="5"/>
        <end position="289"/>
    </location>
</feature>
<sequence>MASNYKVALIQLHPKKVKPELNFQTAAAFIRSAAQQGATLAVLPEYHLTNWVPDDPLFLHACSQSNIYLQRYKALALELKVNIVPGTIVEAHTDAQTKEDKLVNVAYFISSNGTILGRYEKKNLWHPERPHLTSSTTSPHEVIQTPIGPVGLLICWDLAFPEAFRELIAAGAKTIIVPTFWTLTDCSPYGLSVNPRAEALLLESMVTARAYENTCAVIFVNAGGPAALRDNETDGHSREKGVTGLASKTKSSNSHYAGLSRVALPFVGALGDETRNSASEGMSIVDVNMRHVEEAEANYKVREDIASQSWHYLYRHQGRDVKL</sequence>
<reference evidence="3" key="1">
    <citation type="submission" date="2021-03" db="EMBL/GenBank/DDBJ databases">
        <authorList>
            <person name="Tagirdzhanova G."/>
        </authorList>
    </citation>
    <scope>NUCLEOTIDE SEQUENCE</scope>
</reference>
<dbReference type="PANTHER" id="PTHR43674">
    <property type="entry name" value="NITRILASE C965.09-RELATED"/>
    <property type="match status" value="1"/>
</dbReference>
<dbReference type="Gene3D" id="3.60.110.10">
    <property type="entry name" value="Carbon-nitrogen hydrolase"/>
    <property type="match status" value="1"/>
</dbReference>
<dbReference type="Proteomes" id="UP000664521">
    <property type="component" value="Unassembled WGS sequence"/>
</dbReference>
<comment type="caution">
    <text evidence="3">The sequence shown here is derived from an EMBL/GenBank/DDBJ whole genome shotgun (WGS) entry which is preliminary data.</text>
</comment>
<proteinExistence type="predicted"/>
<dbReference type="InterPro" id="IPR050345">
    <property type="entry name" value="Aliph_Amidase/BUP"/>
</dbReference>
<accession>A0A8H3F8U0</accession>
<keyword evidence="4" id="KW-1185">Reference proteome</keyword>
<dbReference type="AlphaFoldDB" id="A0A8H3F8U0"/>
<dbReference type="OrthoDB" id="412018at2759"/>
<name>A0A8H3F8U0_9LECA</name>
<dbReference type="CDD" id="cd07197">
    <property type="entry name" value="nitrilase"/>
    <property type="match status" value="1"/>
</dbReference>
<keyword evidence="1" id="KW-0378">Hydrolase</keyword>
<gene>
    <name evidence="3" type="ORF">HETSPECPRED_003964</name>
</gene>